<dbReference type="AlphaFoldDB" id="A0A4T0X4Y0"/>
<dbReference type="SMART" id="SM00424">
    <property type="entry name" value="STE"/>
    <property type="match status" value="1"/>
</dbReference>
<evidence type="ECO:0000256" key="1">
    <source>
        <dbReference type="ARBA" id="ARBA00004123"/>
    </source>
</evidence>
<keyword evidence="2" id="KW-0805">Transcription regulation</keyword>
<proteinExistence type="inferred from homology"/>
<dbReference type="PANTHER" id="PTHR47427:SF1">
    <property type="entry name" value="PROTEIN STE12"/>
    <property type="match status" value="1"/>
</dbReference>
<dbReference type="InterPro" id="IPR052127">
    <property type="entry name" value="STE12_transcription_factor"/>
</dbReference>
<comment type="similarity">
    <text evidence="5">Belongs to the STE12 transcription factor family.</text>
</comment>
<dbReference type="GO" id="GO:1990527">
    <property type="term" value="C:Tec1p-Ste12p-Dig1p complex"/>
    <property type="evidence" value="ECO:0007669"/>
    <property type="project" value="TreeGrafter"/>
</dbReference>
<evidence type="ECO:0000256" key="2">
    <source>
        <dbReference type="ARBA" id="ARBA00023015"/>
    </source>
</evidence>
<evidence type="ECO:0000256" key="4">
    <source>
        <dbReference type="ARBA" id="ARBA00023242"/>
    </source>
</evidence>
<feature type="region of interest" description="Disordered" evidence="6">
    <location>
        <begin position="316"/>
        <end position="344"/>
    </location>
</feature>
<dbReference type="PANTHER" id="PTHR47427">
    <property type="entry name" value="PROTEIN STE12"/>
    <property type="match status" value="1"/>
</dbReference>
<dbReference type="GO" id="GO:2000220">
    <property type="term" value="P:regulation of pseudohyphal growth"/>
    <property type="evidence" value="ECO:0007669"/>
    <property type="project" value="TreeGrafter"/>
</dbReference>
<dbReference type="GO" id="GO:0003700">
    <property type="term" value="F:DNA-binding transcription factor activity"/>
    <property type="evidence" value="ECO:0007669"/>
    <property type="project" value="InterPro"/>
</dbReference>
<dbReference type="InterPro" id="IPR003120">
    <property type="entry name" value="Ste12"/>
</dbReference>
<evidence type="ECO:0000313" key="8">
    <source>
        <dbReference type="Proteomes" id="UP000307173"/>
    </source>
</evidence>
<evidence type="ECO:0000313" key="7">
    <source>
        <dbReference type="EMBL" id="TID30498.1"/>
    </source>
</evidence>
<dbReference type="OrthoDB" id="1095242at2759"/>
<reference evidence="7 8" key="1">
    <citation type="journal article" date="2019" name="Front. Genet.">
        <title>Whole-Genome Sequencing of the Opportunistic Yeast Pathogen Candida inconspicua Uncovers Its Hybrid Origin.</title>
        <authorList>
            <person name="Mixao V."/>
            <person name="Hansen A.P."/>
            <person name="Saus E."/>
            <person name="Boekhout T."/>
            <person name="Lass-Florl C."/>
            <person name="Gabaldon T."/>
        </authorList>
    </citation>
    <scope>NUCLEOTIDE SEQUENCE [LARGE SCALE GENOMIC DNA]</scope>
    <source>
        <strain evidence="7 8">CBS 180</strain>
    </source>
</reference>
<dbReference type="Proteomes" id="UP000307173">
    <property type="component" value="Unassembled WGS sequence"/>
</dbReference>
<feature type="region of interest" description="Disordered" evidence="6">
    <location>
        <begin position="392"/>
        <end position="411"/>
    </location>
</feature>
<sequence length="684" mass="77125">MTSVAPDCSHLVNDKSENNLETTQHNLSVHDQSHQSVEHNEDELEKSNTELLSSFQLIKDLDLFLVTAPVNWHENQVIRRYFLNKEEGYVSCVYWNNLYFITGTDIVRCIAYKMGHIGREIIDRKKFEEGIFSDLRALKCGTHAVLENSRSPFLKFLHRNQCLRTQKKQKVFFWFSVPHNKLFADVLERDLKRELTNQPTTTRATSDLYSSFSYDQSLPVMEQLTAHFSKQLKTDVSGYLLKNQNILASPEEPVVEKKIENQNVTYMETPDLTNKPHSNFSDEFPLDFLNAATNIVDENYTSGSYDNNNLKYVVNSDISNSSSSPKQQNSQMYQNYQQGQSNTTFPESLDGIILNNFNQPLFSATFPAQQNPTSQPMYIVSSLPTAIDPKNTFDSTQNGGRTSPSQGSQYFPIHTNNGIIYNNDQYILDHSLYQTEPNAPQTPYMLQVLRSQSPSYSNSNTLVNFPSSGLIPIAMPSATFRCAVDELFNNSNRNSIDKTDTGDIEDDKNGLSQPIQDEAVNDNELPDTKRASHDYMMLSMPSLPNSSNKLNFGLVNGQLFTPGTIGIDYNLDNAALSAGVGISPVIGFNNGLVSAIQYSASNRHYSSNFDDASEKLDDKNTEKKLKGIIQNENNSKITKGKRKPRLLNPSLQHLQLDSLFDEAEHSFEDNDLSVNEDATIKTEG</sequence>
<keyword evidence="4" id="KW-0539">Nucleus</keyword>
<evidence type="ECO:0000256" key="5">
    <source>
        <dbReference type="ARBA" id="ARBA00024345"/>
    </source>
</evidence>
<name>A0A4T0X4Y0_9ASCO</name>
<keyword evidence="8" id="KW-1185">Reference proteome</keyword>
<dbReference type="STRING" id="52247.A0A4T0X4Y0"/>
<keyword evidence="3" id="KW-0804">Transcription</keyword>
<gene>
    <name evidence="7" type="ORF">CANINC_000851</name>
</gene>
<dbReference type="Pfam" id="PF02200">
    <property type="entry name" value="STE"/>
    <property type="match status" value="1"/>
</dbReference>
<dbReference type="GO" id="GO:0005634">
    <property type="term" value="C:nucleus"/>
    <property type="evidence" value="ECO:0007669"/>
    <property type="project" value="UniProtKB-SubCell"/>
</dbReference>
<accession>A0A4T0X4Y0</accession>
<protein>
    <submittedName>
        <fullName evidence="7">Uncharacterized protein</fullName>
    </submittedName>
</protein>
<comment type="caution">
    <text evidence="7">The sequence shown here is derived from an EMBL/GenBank/DDBJ whole genome shotgun (WGS) entry which is preliminary data.</text>
</comment>
<evidence type="ECO:0000256" key="3">
    <source>
        <dbReference type="ARBA" id="ARBA00023163"/>
    </source>
</evidence>
<feature type="region of interest" description="Disordered" evidence="6">
    <location>
        <begin position="491"/>
        <end position="514"/>
    </location>
</feature>
<evidence type="ECO:0000256" key="6">
    <source>
        <dbReference type="SAM" id="MobiDB-lite"/>
    </source>
</evidence>
<comment type="subcellular location">
    <subcellularLocation>
        <location evidence="1">Nucleus</location>
    </subcellularLocation>
</comment>
<dbReference type="GO" id="GO:1990526">
    <property type="term" value="C:Ste12p-Dig1p-Dig2p complex"/>
    <property type="evidence" value="ECO:0007669"/>
    <property type="project" value="TreeGrafter"/>
</dbReference>
<dbReference type="EMBL" id="SELW01000141">
    <property type="protein sequence ID" value="TID30498.1"/>
    <property type="molecule type" value="Genomic_DNA"/>
</dbReference>
<feature type="compositionally biased region" description="Low complexity" evidence="6">
    <location>
        <begin position="316"/>
        <end position="342"/>
    </location>
</feature>
<organism evidence="7 8">
    <name type="scientific">Pichia inconspicua</name>
    <dbReference type="NCBI Taxonomy" id="52247"/>
    <lineage>
        <taxon>Eukaryota</taxon>
        <taxon>Fungi</taxon>
        <taxon>Dikarya</taxon>
        <taxon>Ascomycota</taxon>
        <taxon>Saccharomycotina</taxon>
        <taxon>Pichiomycetes</taxon>
        <taxon>Pichiales</taxon>
        <taxon>Pichiaceae</taxon>
        <taxon>Pichia</taxon>
    </lineage>
</organism>